<keyword evidence="1" id="KW-1133">Transmembrane helix</keyword>
<name>A0A935UGL2_9PROT</name>
<gene>
    <name evidence="2" type="ORF">IPJ27_14100</name>
</gene>
<evidence type="ECO:0000313" key="2">
    <source>
        <dbReference type="EMBL" id="MBK7675787.1"/>
    </source>
</evidence>
<reference evidence="2 3" key="1">
    <citation type="submission" date="2020-10" db="EMBL/GenBank/DDBJ databases">
        <title>Connecting structure to function with the recovery of over 1000 high-quality activated sludge metagenome-assembled genomes encoding full-length rRNA genes using long-read sequencing.</title>
        <authorList>
            <person name="Singleton C.M."/>
            <person name="Petriglieri F."/>
            <person name="Kristensen J.M."/>
            <person name="Kirkegaard R.H."/>
            <person name="Michaelsen T.Y."/>
            <person name="Andersen M.H."/>
            <person name="Karst S.M."/>
            <person name="Dueholm M.S."/>
            <person name="Nielsen P.H."/>
            <person name="Albertsen M."/>
        </authorList>
    </citation>
    <scope>NUCLEOTIDE SEQUENCE [LARGE SCALE GENOMIC DNA]</scope>
    <source>
        <strain evidence="2">EsbW_18-Q3-R4-48_BATAC.285</strain>
    </source>
</reference>
<sequence>MEDLQPGWLSTGAQRWAYLIGLSLVLGLLIGSANIAYWSTSALTPGEGGLNYGEIIGSISFSIETVESARLVTGNRLAGRVARTVEAGWRSGPSRSCRQSRSVTRRS</sequence>
<proteinExistence type="predicted"/>
<dbReference type="AlphaFoldDB" id="A0A935UGL2"/>
<dbReference type="Proteomes" id="UP000697998">
    <property type="component" value="Unassembled WGS sequence"/>
</dbReference>
<evidence type="ECO:0000256" key="1">
    <source>
        <dbReference type="SAM" id="Phobius"/>
    </source>
</evidence>
<organism evidence="2 3">
    <name type="scientific">Candidatus Accumulibacter proximus</name>
    <dbReference type="NCBI Taxonomy" id="2954385"/>
    <lineage>
        <taxon>Bacteria</taxon>
        <taxon>Pseudomonadati</taxon>
        <taxon>Pseudomonadota</taxon>
        <taxon>Betaproteobacteria</taxon>
        <taxon>Candidatus Accumulibacter</taxon>
    </lineage>
</organism>
<keyword evidence="1" id="KW-0812">Transmembrane</keyword>
<feature type="transmembrane region" description="Helical" evidence="1">
    <location>
        <begin position="16"/>
        <end position="37"/>
    </location>
</feature>
<comment type="caution">
    <text evidence="2">The sequence shown here is derived from an EMBL/GenBank/DDBJ whole genome shotgun (WGS) entry which is preliminary data.</text>
</comment>
<accession>A0A935UGL2</accession>
<dbReference type="EMBL" id="JADJMH010000014">
    <property type="protein sequence ID" value="MBK7675787.1"/>
    <property type="molecule type" value="Genomic_DNA"/>
</dbReference>
<protein>
    <submittedName>
        <fullName evidence="2">Uncharacterized protein</fullName>
    </submittedName>
</protein>
<keyword evidence="1" id="KW-0472">Membrane</keyword>
<evidence type="ECO:0000313" key="3">
    <source>
        <dbReference type="Proteomes" id="UP000697998"/>
    </source>
</evidence>